<comment type="caution">
    <text evidence="1">The sequence shown here is derived from an EMBL/GenBank/DDBJ whole genome shotgun (WGS) entry which is preliminary data.</text>
</comment>
<dbReference type="Gene3D" id="2.180.10.10">
    <property type="entry name" value="RHS repeat-associated core"/>
    <property type="match status" value="1"/>
</dbReference>
<keyword evidence="2" id="KW-1185">Reference proteome</keyword>
<accession>A0ABV3Z9Z5</accession>
<name>A0ABV3Z9Z5_9BACT</name>
<dbReference type="EMBL" id="JAULBC010000001">
    <property type="protein sequence ID" value="MEX6686350.1"/>
    <property type="molecule type" value="Genomic_DNA"/>
</dbReference>
<sequence length="302" mass="34003">MNKSILGYALALIVTLSSTSCKKLIDFVNHPPSQAGTSGCKVVSTTEMVRFYIFENGAACGYGPDCVKDIVALPVVYKVYYNAQGNPDSITWKPFGVDTVAQAQPQNHGGFRNRYFKYDAQGRLIAYVTKGSYSTAPISSLNWENYTYPDAHTMKVNGTGTIKLDDSMRVISDVTRTFEYDSNGNLELNPANEFQSNEYMSQVWGDNQRLTYSLDKKTPRQLNWVFMFIDRDFSKNASNELWFNFNSNGYPEEMDGDGPNANYLPGYQEILFGAYSNILSYEELMGHHSIQYACTETPPSKK</sequence>
<evidence type="ECO:0000313" key="2">
    <source>
        <dbReference type="Proteomes" id="UP001560573"/>
    </source>
</evidence>
<gene>
    <name evidence="1" type="ORF">QTN47_02535</name>
</gene>
<evidence type="ECO:0008006" key="3">
    <source>
        <dbReference type="Google" id="ProtNLM"/>
    </source>
</evidence>
<reference evidence="1 2" key="1">
    <citation type="submission" date="2023-07" db="EMBL/GenBank/DDBJ databases">
        <authorList>
            <person name="Lian W.-H."/>
        </authorList>
    </citation>
    <scope>NUCLEOTIDE SEQUENCE [LARGE SCALE GENOMIC DNA]</scope>
    <source>
        <strain evidence="1 2">SYSU DXS3180</strain>
    </source>
</reference>
<dbReference type="RefSeq" id="WP_369327747.1">
    <property type="nucleotide sequence ID" value="NZ_JAULBC010000001.1"/>
</dbReference>
<organism evidence="1 2">
    <name type="scientific">Danxiaibacter flavus</name>
    <dbReference type="NCBI Taxonomy" id="3049108"/>
    <lineage>
        <taxon>Bacteria</taxon>
        <taxon>Pseudomonadati</taxon>
        <taxon>Bacteroidota</taxon>
        <taxon>Chitinophagia</taxon>
        <taxon>Chitinophagales</taxon>
        <taxon>Chitinophagaceae</taxon>
        <taxon>Danxiaibacter</taxon>
    </lineage>
</organism>
<proteinExistence type="predicted"/>
<evidence type="ECO:0000313" key="1">
    <source>
        <dbReference type="EMBL" id="MEX6686350.1"/>
    </source>
</evidence>
<dbReference type="Proteomes" id="UP001560573">
    <property type="component" value="Unassembled WGS sequence"/>
</dbReference>
<dbReference type="PROSITE" id="PS51257">
    <property type="entry name" value="PROKAR_LIPOPROTEIN"/>
    <property type="match status" value="1"/>
</dbReference>
<protein>
    <recommendedName>
        <fullName evidence="3">YD repeat-containing protein</fullName>
    </recommendedName>
</protein>